<dbReference type="AlphaFoldDB" id="A0A919DLA1"/>
<dbReference type="InterPro" id="IPR003703">
    <property type="entry name" value="Acyl_CoA_thio"/>
</dbReference>
<dbReference type="InterPro" id="IPR049449">
    <property type="entry name" value="TesB_ACOT8-like_N"/>
</dbReference>
<proteinExistence type="inferred from homology"/>
<evidence type="ECO:0000256" key="1">
    <source>
        <dbReference type="ARBA" id="ARBA00006538"/>
    </source>
</evidence>
<reference evidence="6" key="2">
    <citation type="submission" date="2020-09" db="EMBL/GenBank/DDBJ databases">
        <authorList>
            <person name="Sun Q."/>
            <person name="Ohkuma M."/>
        </authorList>
    </citation>
    <scope>NUCLEOTIDE SEQUENCE</scope>
    <source>
        <strain evidence="6">JCM 4784</strain>
    </source>
</reference>
<dbReference type="PANTHER" id="PTHR11066">
    <property type="entry name" value="ACYL-COA THIOESTERASE"/>
    <property type="match status" value="1"/>
</dbReference>
<dbReference type="Pfam" id="PF02551">
    <property type="entry name" value="Acyl_CoA_thio"/>
    <property type="match status" value="1"/>
</dbReference>
<dbReference type="CDD" id="cd03445">
    <property type="entry name" value="Thioesterase_II_repeat2"/>
    <property type="match status" value="1"/>
</dbReference>
<comment type="caution">
    <text evidence="6">The sequence shown here is derived from an EMBL/GenBank/DDBJ whole genome shotgun (WGS) entry which is preliminary data.</text>
</comment>
<dbReference type="EMBL" id="BNBT01000039">
    <property type="protein sequence ID" value="GHE59603.1"/>
    <property type="molecule type" value="Genomic_DNA"/>
</dbReference>
<keyword evidence="7" id="KW-1185">Reference proteome</keyword>
<dbReference type="InterPro" id="IPR025652">
    <property type="entry name" value="TesB_C"/>
</dbReference>
<evidence type="ECO:0000256" key="3">
    <source>
        <dbReference type="SAM" id="MobiDB-lite"/>
    </source>
</evidence>
<evidence type="ECO:0000256" key="2">
    <source>
        <dbReference type="ARBA" id="ARBA00022801"/>
    </source>
</evidence>
<dbReference type="GO" id="GO:0006637">
    <property type="term" value="P:acyl-CoA metabolic process"/>
    <property type="evidence" value="ECO:0007669"/>
    <property type="project" value="InterPro"/>
</dbReference>
<dbReference type="Proteomes" id="UP000608024">
    <property type="component" value="Unassembled WGS sequence"/>
</dbReference>
<evidence type="ECO:0000313" key="6">
    <source>
        <dbReference type="EMBL" id="GHE59603.1"/>
    </source>
</evidence>
<feature type="domain" description="Acyl-CoA thioesterase-like N-terminal HotDog" evidence="5">
    <location>
        <begin position="32"/>
        <end position="115"/>
    </location>
</feature>
<reference evidence="6" key="1">
    <citation type="journal article" date="2014" name="Int. J. Syst. Evol. Microbiol.">
        <title>Complete genome sequence of Corynebacterium casei LMG S-19264T (=DSM 44701T), isolated from a smear-ripened cheese.</title>
        <authorList>
            <consortium name="US DOE Joint Genome Institute (JGI-PGF)"/>
            <person name="Walter F."/>
            <person name="Albersmeier A."/>
            <person name="Kalinowski J."/>
            <person name="Ruckert C."/>
        </authorList>
    </citation>
    <scope>NUCLEOTIDE SEQUENCE</scope>
    <source>
        <strain evidence="6">JCM 4784</strain>
    </source>
</reference>
<dbReference type="GO" id="GO:0009062">
    <property type="term" value="P:fatty acid catabolic process"/>
    <property type="evidence" value="ECO:0007669"/>
    <property type="project" value="TreeGrafter"/>
</dbReference>
<dbReference type="Gene3D" id="2.40.160.210">
    <property type="entry name" value="Acyl-CoA thioesterase, double hotdog domain"/>
    <property type="match status" value="1"/>
</dbReference>
<keyword evidence="2" id="KW-0378">Hydrolase</keyword>
<dbReference type="InterPro" id="IPR042171">
    <property type="entry name" value="Acyl-CoA_hotdog"/>
</dbReference>
<name>A0A919DLA1_9ACTN</name>
<comment type="similarity">
    <text evidence="1">Belongs to the C/M/P thioester hydrolase family.</text>
</comment>
<dbReference type="RefSeq" id="WP_229925655.1">
    <property type="nucleotide sequence ID" value="NZ_BNBT01000039.1"/>
</dbReference>
<evidence type="ECO:0000259" key="5">
    <source>
        <dbReference type="Pfam" id="PF13622"/>
    </source>
</evidence>
<evidence type="ECO:0000313" key="7">
    <source>
        <dbReference type="Proteomes" id="UP000608024"/>
    </source>
</evidence>
<gene>
    <name evidence="6" type="primary">tesB</name>
    <name evidence="6" type="ORF">GCM10018785_30990</name>
</gene>
<dbReference type="InterPro" id="IPR029069">
    <property type="entry name" value="HotDog_dom_sf"/>
</dbReference>
<feature type="domain" description="Acyl-CoA thioesterase 2 C-terminal" evidence="4">
    <location>
        <begin position="182"/>
        <end position="285"/>
    </location>
</feature>
<protein>
    <submittedName>
        <fullName evidence="6">Acyl-CoA thioesterase II</fullName>
    </submittedName>
</protein>
<feature type="region of interest" description="Disordered" evidence="3">
    <location>
        <begin position="289"/>
        <end position="313"/>
    </location>
</feature>
<dbReference type="SUPFAM" id="SSF54637">
    <property type="entry name" value="Thioesterase/thiol ester dehydrase-isomerase"/>
    <property type="match status" value="2"/>
</dbReference>
<evidence type="ECO:0000259" key="4">
    <source>
        <dbReference type="Pfam" id="PF02551"/>
    </source>
</evidence>
<dbReference type="PANTHER" id="PTHR11066:SF34">
    <property type="entry name" value="ACYL-COENZYME A THIOESTERASE 8"/>
    <property type="match status" value="1"/>
</dbReference>
<dbReference type="CDD" id="cd03444">
    <property type="entry name" value="Thioesterase_II_repeat1"/>
    <property type="match status" value="1"/>
</dbReference>
<sequence>MTTDHGTALEDLLDVLTPDRIDARTFRPRGPTSWSRHLYGGQVAAQALLAAGRTVAEDRPVHSLHAYFVRPGDPDAGVPLLFDVHEVRDGRAVSLRQVTARQRDAVLFTLSASFHRAEPGLDHQDPMPATAVPEALPTYEERLARALGEPVLPLGMPFDLRYAGPLSVEAQRDPALRTGTNPLWLRTNGALPGDLPPLVHAALLTYISDILLDTVALRHGLSWADGTASPRSLDHAQWFHRPFRADDWLLLDQDTPVAYGGRALARAQVFTRGGDLVASAVQEGLVRLRHRSPAGPGGPVSGPGPRTPRSPGR</sequence>
<organism evidence="6 7">
    <name type="scientific">Streptomyces longispororuber</name>
    <dbReference type="NCBI Taxonomy" id="68230"/>
    <lineage>
        <taxon>Bacteria</taxon>
        <taxon>Bacillati</taxon>
        <taxon>Actinomycetota</taxon>
        <taxon>Actinomycetes</taxon>
        <taxon>Kitasatosporales</taxon>
        <taxon>Streptomycetaceae</taxon>
        <taxon>Streptomyces</taxon>
    </lineage>
</organism>
<dbReference type="GO" id="GO:0047617">
    <property type="term" value="F:fatty acyl-CoA hydrolase activity"/>
    <property type="evidence" value="ECO:0007669"/>
    <property type="project" value="InterPro"/>
</dbReference>
<feature type="compositionally biased region" description="Low complexity" evidence="3">
    <location>
        <begin position="303"/>
        <end position="313"/>
    </location>
</feature>
<accession>A0A919DLA1</accession>
<dbReference type="Pfam" id="PF13622">
    <property type="entry name" value="4HBT_3"/>
    <property type="match status" value="1"/>
</dbReference>